<accession>A0ABU4VKJ1</accession>
<evidence type="ECO:0000256" key="1">
    <source>
        <dbReference type="ARBA" id="ARBA00007039"/>
    </source>
</evidence>
<dbReference type="Pfam" id="PF00574">
    <property type="entry name" value="CLP_protease"/>
    <property type="match status" value="1"/>
</dbReference>
<protein>
    <recommendedName>
        <fullName evidence="6 8">ATP-dependent Clp protease proteolytic subunit</fullName>
        <ecNumber evidence="6">3.4.21.92</ecNumber>
    </recommendedName>
    <alternativeName>
        <fullName evidence="6">Endopeptidase Clp</fullName>
    </alternativeName>
</protein>
<evidence type="ECO:0000256" key="7">
    <source>
        <dbReference type="PROSITE-ProRule" id="PRU10086"/>
    </source>
</evidence>
<dbReference type="GO" id="GO:0008233">
    <property type="term" value="F:peptidase activity"/>
    <property type="evidence" value="ECO:0007669"/>
    <property type="project" value="UniProtKB-KW"/>
</dbReference>
<dbReference type="EC" id="3.4.21.92" evidence="6"/>
<comment type="catalytic activity">
    <reaction evidence="5 6 7">
        <text>Hydrolysis of proteins to small peptides in the presence of ATP and magnesium. alpha-casein is the usual test substrate. In the absence of ATP, only oligopeptides shorter than five residues are hydrolyzed (such as succinyl-Leu-Tyr-|-NHMec, and Leu-Tyr-Leu-|-Tyr-Trp, in which cleavage of the -Tyr-|-Leu- and -Tyr-|-Trp bonds also occurs).</text>
        <dbReference type="EC" id="3.4.21.92"/>
    </reaction>
</comment>
<evidence type="ECO:0000256" key="4">
    <source>
        <dbReference type="ARBA" id="ARBA00022825"/>
    </source>
</evidence>
<evidence type="ECO:0000313" key="10">
    <source>
        <dbReference type="Proteomes" id="UP001277761"/>
    </source>
</evidence>
<dbReference type="InterPro" id="IPR033135">
    <property type="entry name" value="ClpP_His_AS"/>
</dbReference>
<keyword evidence="10" id="KW-1185">Reference proteome</keyword>
<evidence type="ECO:0000256" key="5">
    <source>
        <dbReference type="ARBA" id="ARBA00034021"/>
    </source>
</evidence>
<reference evidence="9 10" key="1">
    <citation type="submission" date="2023-11" db="EMBL/GenBank/DDBJ databases">
        <authorList>
            <person name="Xu M."/>
            <person name="Jiang T."/>
        </authorList>
    </citation>
    <scope>NUCLEOTIDE SEQUENCE [LARGE SCALE GENOMIC DNA]</scope>
    <source>
        <strain evidence="9 10">SD</strain>
    </source>
</reference>
<organism evidence="9 10">
    <name type="scientific">Patulibacter brassicae</name>
    <dbReference type="NCBI Taxonomy" id="1705717"/>
    <lineage>
        <taxon>Bacteria</taxon>
        <taxon>Bacillati</taxon>
        <taxon>Actinomycetota</taxon>
        <taxon>Thermoleophilia</taxon>
        <taxon>Solirubrobacterales</taxon>
        <taxon>Patulibacteraceae</taxon>
        <taxon>Patulibacter</taxon>
    </lineage>
</organism>
<evidence type="ECO:0000256" key="3">
    <source>
        <dbReference type="ARBA" id="ARBA00022801"/>
    </source>
</evidence>
<keyword evidence="4 6" id="KW-0720">Serine protease</keyword>
<name>A0ABU4VKJ1_9ACTN</name>
<comment type="subunit">
    <text evidence="6">Fourteen ClpP subunits assemble into 2 heptameric rings which stack back to back to give a disk-like structure with a central cavity, resembling the structure of eukaryotic proteasomes.</text>
</comment>
<evidence type="ECO:0000256" key="6">
    <source>
        <dbReference type="HAMAP-Rule" id="MF_00444"/>
    </source>
</evidence>
<proteinExistence type="inferred from homology"/>
<dbReference type="PROSITE" id="PS00382">
    <property type="entry name" value="CLP_PROTEASE_HIS"/>
    <property type="match status" value="1"/>
</dbReference>
<dbReference type="NCBIfam" id="NF001368">
    <property type="entry name" value="PRK00277.1"/>
    <property type="match status" value="1"/>
</dbReference>
<comment type="function">
    <text evidence="6">Cleaves peptides in various proteins in a process that requires ATP hydrolysis. Has a chymotrypsin-like activity. Plays a major role in the degradation of misfolded proteins.</text>
</comment>
<keyword evidence="6" id="KW-0963">Cytoplasm</keyword>
<dbReference type="InterPro" id="IPR001907">
    <property type="entry name" value="ClpP"/>
</dbReference>
<dbReference type="SUPFAM" id="SSF52096">
    <property type="entry name" value="ClpP/crotonase"/>
    <property type="match status" value="1"/>
</dbReference>
<feature type="active site" description="Nucleophile" evidence="6">
    <location>
        <position position="98"/>
    </location>
</feature>
<dbReference type="GO" id="GO:0006508">
    <property type="term" value="P:proteolysis"/>
    <property type="evidence" value="ECO:0007669"/>
    <property type="project" value="UniProtKB-KW"/>
</dbReference>
<dbReference type="InterPro" id="IPR023562">
    <property type="entry name" value="ClpP/TepA"/>
</dbReference>
<gene>
    <name evidence="6" type="primary">clpP</name>
    <name evidence="9" type="ORF">SK069_11405</name>
</gene>
<dbReference type="CDD" id="cd07017">
    <property type="entry name" value="S14_ClpP_2"/>
    <property type="match status" value="1"/>
</dbReference>
<comment type="similarity">
    <text evidence="1 6 8">Belongs to the peptidase S14 family.</text>
</comment>
<dbReference type="EMBL" id="JAXAVX010000005">
    <property type="protein sequence ID" value="MDX8152204.1"/>
    <property type="molecule type" value="Genomic_DNA"/>
</dbReference>
<dbReference type="Gene3D" id="3.90.226.10">
    <property type="entry name" value="2-enoyl-CoA Hydratase, Chain A, domain 1"/>
    <property type="match status" value="1"/>
</dbReference>
<comment type="subcellular location">
    <subcellularLocation>
        <location evidence="6">Cytoplasm</location>
    </subcellularLocation>
</comment>
<dbReference type="RefSeq" id="WP_319954360.1">
    <property type="nucleotide sequence ID" value="NZ_JAXAVX010000005.1"/>
</dbReference>
<dbReference type="PRINTS" id="PR00127">
    <property type="entry name" value="CLPPROTEASEP"/>
</dbReference>
<sequence>MPLVPMVVEQHSRGERSFDIYSRLLNDRAVFLGSQIDADVANLVVAQLLHLEADAPDKDIQLYVNSPGGDVYASLAIYDAMQYVRCDVATICCGIAMSGGSIVLCGGAPGKRAALPNSRILVHQPHGGLQGQSSDIEIHAREMLWMRERIERLYAVHTGQEQERIHLDIERDRFLSPEEARAYGLIDRVIAHRAPAGTGAGLT</sequence>
<evidence type="ECO:0000256" key="8">
    <source>
        <dbReference type="RuleBase" id="RU003567"/>
    </source>
</evidence>
<dbReference type="NCBIfam" id="NF009205">
    <property type="entry name" value="PRK12553.1"/>
    <property type="match status" value="1"/>
</dbReference>
<comment type="caution">
    <text evidence="9">The sequence shown here is derived from an EMBL/GenBank/DDBJ whole genome shotgun (WGS) entry which is preliminary data.</text>
</comment>
<evidence type="ECO:0000256" key="2">
    <source>
        <dbReference type="ARBA" id="ARBA00022670"/>
    </source>
</evidence>
<dbReference type="Proteomes" id="UP001277761">
    <property type="component" value="Unassembled WGS sequence"/>
</dbReference>
<evidence type="ECO:0000313" key="9">
    <source>
        <dbReference type="EMBL" id="MDX8152204.1"/>
    </source>
</evidence>
<dbReference type="PANTHER" id="PTHR10381:SF11">
    <property type="entry name" value="ATP-DEPENDENT CLP PROTEASE PROTEOLYTIC SUBUNIT, MITOCHONDRIAL"/>
    <property type="match status" value="1"/>
</dbReference>
<dbReference type="InterPro" id="IPR029045">
    <property type="entry name" value="ClpP/crotonase-like_dom_sf"/>
</dbReference>
<dbReference type="HAMAP" id="MF_00444">
    <property type="entry name" value="ClpP"/>
    <property type="match status" value="1"/>
</dbReference>
<feature type="active site" evidence="6 7">
    <location>
        <position position="123"/>
    </location>
</feature>
<keyword evidence="3 6" id="KW-0378">Hydrolase</keyword>
<keyword evidence="2 6" id="KW-0645">Protease</keyword>
<dbReference type="PANTHER" id="PTHR10381">
    <property type="entry name" value="ATP-DEPENDENT CLP PROTEASE PROTEOLYTIC SUBUNIT"/>
    <property type="match status" value="1"/>
</dbReference>